<comment type="caution">
    <text evidence="2">The sequence shown here is derived from an EMBL/GenBank/DDBJ whole genome shotgun (WGS) entry which is preliminary data.</text>
</comment>
<accession>A0ABN3UU68</accession>
<sequence length="61" mass="6791">MPKHSPQDWEILERELHDTGVSPTEVEAGARQLLAEAADIDSPRHASMPDPPRRISPPPWA</sequence>
<feature type="region of interest" description="Disordered" evidence="1">
    <location>
        <begin position="36"/>
        <end position="61"/>
    </location>
</feature>
<evidence type="ECO:0000256" key="1">
    <source>
        <dbReference type="SAM" id="MobiDB-lite"/>
    </source>
</evidence>
<name>A0ABN3UU68_9ACTN</name>
<proteinExistence type="predicted"/>
<evidence type="ECO:0000313" key="2">
    <source>
        <dbReference type="EMBL" id="GAA2738240.1"/>
    </source>
</evidence>
<evidence type="ECO:0000313" key="3">
    <source>
        <dbReference type="Proteomes" id="UP001501842"/>
    </source>
</evidence>
<reference evidence="2 3" key="1">
    <citation type="journal article" date="2019" name="Int. J. Syst. Evol. Microbiol.">
        <title>The Global Catalogue of Microorganisms (GCM) 10K type strain sequencing project: providing services to taxonomists for standard genome sequencing and annotation.</title>
        <authorList>
            <consortium name="The Broad Institute Genomics Platform"/>
            <consortium name="The Broad Institute Genome Sequencing Center for Infectious Disease"/>
            <person name="Wu L."/>
            <person name="Ma J."/>
        </authorList>
    </citation>
    <scope>NUCLEOTIDE SEQUENCE [LARGE SCALE GENOMIC DNA]</scope>
    <source>
        <strain evidence="2 3">JCM 8201</strain>
    </source>
</reference>
<gene>
    <name evidence="2" type="ORF">GCM10010439_71490</name>
</gene>
<protein>
    <submittedName>
        <fullName evidence="2">Uncharacterized protein</fullName>
    </submittedName>
</protein>
<dbReference type="EMBL" id="BAAATZ010000037">
    <property type="protein sequence ID" value="GAA2738240.1"/>
    <property type="molecule type" value="Genomic_DNA"/>
</dbReference>
<dbReference type="Proteomes" id="UP001501842">
    <property type="component" value="Unassembled WGS sequence"/>
</dbReference>
<organism evidence="2 3">
    <name type="scientific">Actinocorallia aurantiaca</name>
    <dbReference type="NCBI Taxonomy" id="46204"/>
    <lineage>
        <taxon>Bacteria</taxon>
        <taxon>Bacillati</taxon>
        <taxon>Actinomycetota</taxon>
        <taxon>Actinomycetes</taxon>
        <taxon>Streptosporangiales</taxon>
        <taxon>Thermomonosporaceae</taxon>
        <taxon>Actinocorallia</taxon>
    </lineage>
</organism>
<keyword evidence="3" id="KW-1185">Reference proteome</keyword>